<evidence type="ECO:0000256" key="4">
    <source>
        <dbReference type="ARBA" id="ARBA00022989"/>
    </source>
</evidence>
<evidence type="ECO:0000256" key="3">
    <source>
        <dbReference type="ARBA" id="ARBA00022692"/>
    </source>
</evidence>
<feature type="transmembrane region" description="Helical" evidence="6">
    <location>
        <begin position="436"/>
        <end position="454"/>
    </location>
</feature>
<feature type="transmembrane region" description="Helical" evidence="6">
    <location>
        <begin position="47"/>
        <end position="67"/>
    </location>
</feature>
<dbReference type="EMBL" id="CP019962">
    <property type="protein sequence ID" value="ARD67082.1"/>
    <property type="molecule type" value="Genomic_DNA"/>
</dbReference>
<feature type="transmembrane region" description="Helical" evidence="6">
    <location>
        <begin position="298"/>
        <end position="318"/>
    </location>
</feature>
<evidence type="ECO:0000313" key="7">
    <source>
        <dbReference type="EMBL" id="ARD67082.1"/>
    </source>
</evidence>
<reference evidence="8" key="1">
    <citation type="journal article" date="2017" name="Sci. Rep.">
        <title>Determination of the Genome and Primary Transcriptome of Syngas Fermenting Eubacterium limosum ATCC 8486.</title>
        <authorList>
            <person name="Song Y."/>
            <person name="Shin J."/>
            <person name="Jeong Y."/>
            <person name="Jin S."/>
            <person name="Lee J.K."/>
            <person name="Kim D.R."/>
            <person name="Kim S.C."/>
            <person name="Cho S."/>
            <person name="Cho B.K."/>
        </authorList>
    </citation>
    <scope>NUCLEOTIDE SEQUENCE [LARGE SCALE GENOMIC DNA]</scope>
    <source>
        <strain evidence="8">ATCC 8486</strain>
    </source>
</reference>
<feature type="transmembrane region" description="Helical" evidence="6">
    <location>
        <begin position="383"/>
        <end position="402"/>
    </location>
</feature>
<feature type="transmembrane region" description="Helical" evidence="6">
    <location>
        <begin position="330"/>
        <end position="352"/>
    </location>
</feature>
<feature type="transmembrane region" description="Helical" evidence="6">
    <location>
        <begin position="414"/>
        <end position="430"/>
    </location>
</feature>
<dbReference type="GO" id="GO:0005886">
    <property type="term" value="C:plasma membrane"/>
    <property type="evidence" value="ECO:0007669"/>
    <property type="project" value="UniProtKB-SubCell"/>
</dbReference>
<accession>A0AAC9QWH9</accession>
<evidence type="ECO:0000313" key="8">
    <source>
        <dbReference type="Proteomes" id="UP000192391"/>
    </source>
</evidence>
<sequence>MDGNVYASKRLAKGTIIYMLGNLMSKVLQMLILPIITTSLLASEYGYYDIIITTISLITPVFTLQFIEGLFRYLFHASEKEKEKTVSTVTAFLLFGLVVLACIIVMLHYMIPNLKYLLYIYINYFSAIVFNYMQKLSRCEQMNAQFALSGVINTFTMLICQVVALLVLHLGVQGMLLANCISYLVASIYLEYYVRVEKRISIKNIDKSRFIELFKYSIPLVPNSICWWLISSSDRYIITFFLGATANGIYSIASKFSQLLTFATSVFQLAWQESAIIEKNNKYRDDFYSTTFNTYMRLLLGGYLVILPIIRLVMPLLVSDGFQEGYLYNPLLLLGAIFSAFSQFYGSAYLVFKKTNGAFTTTVIAAGINVIIATLSIKYIGLYGPALGTAMSFFIQWLIRMFQMKKYFKVKIENKNLFILLFFMSISTICYYSTNIFLHIVTLIFGMCICIIMNKKILKNILKKITTTKGENQ</sequence>
<feature type="transmembrane region" description="Helical" evidence="6">
    <location>
        <begin position="174"/>
        <end position="192"/>
    </location>
</feature>
<evidence type="ECO:0000256" key="2">
    <source>
        <dbReference type="ARBA" id="ARBA00022475"/>
    </source>
</evidence>
<evidence type="ECO:0000256" key="1">
    <source>
        <dbReference type="ARBA" id="ARBA00004651"/>
    </source>
</evidence>
<dbReference type="InterPro" id="IPR050833">
    <property type="entry name" value="Poly_Biosynth_Transport"/>
</dbReference>
<comment type="subcellular location">
    <subcellularLocation>
        <location evidence="1">Cell membrane</location>
        <topology evidence="1">Multi-pass membrane protein</topology>
    </subcellularLocation>
</comment>
<dbReference type="Proteomes" id="UP000192391">
    <property type="component" value="Chromosome"/>
</dbReference>
<keyword evidence="5 6" id="KW-0472">Membrane</keyword>
<feature type="transmembrane region" description="Helical" evidence="6">
    <location>
        <begin position="16"/>
        <end position="41"/>
    </location>
</feature>
<feature type="transmembrane region" description="Helical" evidence="6">
    <location>
        <begin position="359"/>
        <end position="377"/>
    </location>
</feature>
<dbReference type="PANTHER" id="PTHR30250">
    <property type="entry name" value="PST FAMILY PREDICTED COLANIC ACID TRANSPORTER"/>
    <property type="match status" value="1"/>
</dbReference>
<dbReference type="Pfam" id="PF01943">
    <property type="entry name" value="Polysacc_synt"/>
    <property type="match status" value="1"/>
</dbReference>
<dbReference type="AlphaFoldDB" id="A0AAC9QWH9"/>
<gene>
    <name evidence="7" type="ORF">B2M23_16750</name>
</gene>
<proteinExistence type="predicted"/>
<protein>
    <recommendedName>
        <fullName evidence="9">Polysaccharide biosynthesis protein</fullName>
    </recommendedName>
</protein>
<dbReference type="PANTHER" id="PTHR30250:SF11">
    <property type="entry name" value="O-ANTIGEN TRANSPORTER-RELATED"/>
    <property type="match status" value="1"/>
</dbReference>
<dbReference type="KEGG" id="elim:B2M23_16750"/>
<feature type="transmembrane region" description="Helical" evidence="6">
    <location>
        <begin position="88"/>
        <end position="110"/>
    </location>
</feature>
<feature type="transmembrane region" description="Helical" evidence="6">
    <location>
        <begin position="116"/>
        <end position="134"/>
    </location>
</feature>
<name>A0AAC9QWH9_EUBLI</name>
<dbReference type="InterPro" id="IPR002797">
    <property type="entry name" value="Polysacc_synth"/>
</dbReference>
<feature type="transmembrane region" description="Helical" evidence="6">
    <location>
        <begin position="146"/>
        <end position="168"/>
    </location>
</feature>
<evidence type="ECO:0000256" key="5">
    <source>
        <dbReference type="ARBA" id="ARBA00023136"/>
    </source>
</evidence>
<keyword evidence="3 6" id="KW-0812">Transmembrane</keyword>
<keyword evidence="4 6" id="KW-1133">Transmembrane helix</keyword>
<keyword evidence="2" id="KW-1003">Cell membrane</keyword>
<evidence type="ECO:0000256" key="6">
    <source>
        <dbReference type="SAM" id="Phobius"/>
    </source>
</evidence>
<organism evidence="7 8">
    <name type="scientific">Eubacterium limosum</name>
    <dbReference type="NCBI Taxonomy" id="1736"/>
    <lineage>
        <taxon>Bacteria</taxon>
        <taxon>Bacillati</taxon>
        <taxon>Bacillota</taxon>
        <taxon>Clostridia</taxon>
        <taxon>Eubacteriales</taxon>
        <taxon>Eubacteriaceae</taxon>
        <taxon>Eubacterium</taxon>
    </lineage>
</organism>
<dbReference type="RefSeq" id="WP_038352370.1">
    <property type="nucleotide sequence ID" value="NZ_CP019962.1"/>
</dbReference>
<evidence type="ECO:0008006" key="9">
    <source>
        <dbReference type="Google" id="ProtNLM"/>
    </source>
</evidence>